<feature type="region of interest" description="Disordered" evidence="6">
    <location>
        <begin position="173"/>
        <end position="235"/>
    </location>
</feature>
<gene>
    <name evidence="5" type="primary">rplJ</name>
    <name evidence="7" type="ORF">NPRO_22670</name>
</gene>
<feature type="compositionally biased region" description="Low complexity" evidence="6">
    <location>
        <begin position="226"/>
        <end position="235"/>
    </location>
</feature>
<name>A0A809RXM5_9BACT</name>
<sequence>MPTAEKQRTIEEVGELYSKSAGLLFTDYRGLKVRELQELRSKLKDAGGEIHVVKNTLLRLGVGEVMNELPLEYHSGPTAVAFVFENESACAKVLVDFAKTHKAFEVKGGYISGKSFDAKAVEFLSKLPSREELIAQVVGLVAAPLSQLVGVVEAIYAQPIRTVYAAADKLMEGQPSPAAEPQAEASGPEPDAPAAESETPAQDSPAEPEPASEPTPIAEAEENTPEAEASPNESN</sequence>
<dbReference type="GO" id="GO:1990904">
    <property type="term" value="C:ribonucleoprotein complex"/>
    <property type="evidence" value="ECO:0007669"/>
    <property type="project" value="UniProtKB-KW"/>
</dbReference>
<dbReference type="InterPro" id="IPR043141">
    <property type="entry name" value="Ribosomal_uL10-like_sf"/>
</dbReference>
<dbReference type="Gene3D" id="6.10.250.290">
    <property type="match status" value="1"/>
</dbReference>
<dbReference type="CDD" id="cd05797">
    <property type="entry name" value="Ribosomal_L10"/>
    <property type="match status" value="1"/>
</dbReference>
<dbReference type="AlphaFoldDB" id="A0A809RXM5"/>
<evidence type="ECO:0000256" key="1">
    <source>
        <dbReference type="ARBA" id="ARBA00008889"/>
    </source>
</evidence>
<comment type="subunit">
    <text evidence="5">Part of the ribosomal stalk of the 50S ribosomal subunit. The N-terminus interacts with L11 and the large rRNA to form the base of the stalk. The C-terminus forms an elongated spine to which L12 dimers bind in a sequential fashion forming a multimeric L10(L12)X complex.</text>
</comment>
<dbReference type="Proteomes" id="UP000662873">
    <property type="component" value="Chromosome"/>
</dbReference>
<reference evidence="7" key="1">
    <citation type="journal article" name="DNA Res.">
        <title>The physiological potential of anammox bacteria as revealed by their core genome structure.</title>
        <authorList>
            <person name="Okubo T."/>
            <person name="Toyoda A."/>
            <person name="Fukuhara K."/>
            <person name="Uchiyama I."/>
            <person name="Harigaya Y."/>
            <person name="Kuroiwa M."/>
            <person name="Suzuki T."/>
            <person name="Murakami Y."/>
            <person name="Suwa Y."/>
            <person name="Takami H."/>
        </authorList>
    </citation>
    <scope>NUCLEOTIDE SEQUENCE</scope>
    <source>
        <strain evidence="7">317325-2</strain>
    </source>
</reference>
<evidence type="ECO:0000313" key="7">
    <source>
        <dbReference type="EMBL" id="BBO24672.1"/>
    </source>
</evidence>
<protein>
    <recommendedName>
        <fullName evidence="4 5">Large ribosomal subunit protein uL10</fullName>
    </recommendedName>
</protein>
<feature type="compositionally biased region" description="Low complexity" evidence="6">
    <location>
        <begin position="173"/>
        <end position="189"/>
    </location>
</feature>
<organism evidence="7 8">
    <name type="scientific">Candidatus Nitrosymbiomonas proteolyticus</name>
    <dbReference type="NCBI Taxonomy" id="2608984"/>
    <lineage>
        <taxon>Bacteria</taxon>
        <taxon>Bacillati</taxon>
        <taxon>Armatimonadota</taxon>
        <taxon>Armatimonadota incertae sedis</taxon>
        <taxon>Candidatus Nitrosymbiomonas</taxon>
    </lineage>
</organism>
<evidence type="ECO:0000313" key="8">
    <source>
        <dbReference type="Proteomes" id="UP000662873"/>
    </source>
</evidence>
<dbReference type="SUPFAM" id="SSF160369">
    <property type="entry name" value="Ribosomal protein L10-like"/>
    <property type="match status" value="1"/>
</dbReference>
<keyword evidence="3 5" id="KW-0687">Ribonucleoprotein</keyword>
<dbReference type="GO" id="GO:0070180">
    <property type="term" value="F:large ribosomal subunit rRNA binding"/>
    <property type="evidence" value="ECO:0007669"/>
    <property type="project" value="UniProtKB-UniRule"/>
</dbReference>
<proteinExistence type="inferred from homology"/>
<dbReference type="NCBIfam" id="NF000955">
    <property type="entry name" value="PRK00099.1-1"/>
    <property type="match status" value="1"/>
</dbReference>
<dbReference type="InterPro" id="IPR001790">
    <property type="entry name" value="Ribosomal_uL10"/>
</dbReference>
<dbReference type="HAMAP" id="MF_00362">
    <property type="entry name" value="Ribosomal_uL10"/>
    <property type="match status" value="1"/>
</dbReference>
<evidence type="ECO:0000256" key="3">
    <source>
        <dbReference type="ARBA" id="ARBA00023274"/>
    </source>
</evidence>
<comment type="function">
    <text evidence="5">Forms part of the ribosomal stalk, playing a central role in the interaction of the ribosome with GTP-bound translation factors.</text>
</comment>
<keyword evidence="2 5" id="KW-0689">Ribosomal protein</keyword>
<dbReference type="EMBL" id="AP021858">
    <property type="protein sequence ID" value="BBO24672.1"/>
    <property type="molecule type" value="Genomic_DNA"/>
</dbReference>
<comment type="similarity">
    <text evidence="1 5">Belongs to the universal ribosomal protein uL10 family.</text>
</comment>
<dbReference type="GO" id="GO:0006412">
    <property type="term" value="P:translation"/>
    <property type="evidence" value="ECO:0007669"/>
    <property type="project" value="UniProtKB-UniRule"/>
</dbReference>
<dbReference type="KEGG" id="npy:NPRO_22670"/>
<dbReference type="Gene3D" id="3.30.70.1730">
    <property type="match status" value="1"/>
</dbReference>
<evidence type="ECO:0000256" key="4">
    <source>
        <dbReference type="ARBA" id="ARBA00035202"/>
    </source>
</evidence>
<dbReference type="InterPro" id="IPR022973">
    <property type="entry name" value="Ribosomal_uL10_bac"/>
</dbReference>
<evidence type="ECO:0000256" key="5">
    <source>
        <dbReference type="HAMAP-Rule" id="MF_00362"/>
    </source>
</evidence>
<accession>A0A809RXM5</accession>
<dbReference type="Pfam" id="PF00466">
    <property type="entry name" value="Ribosomal_L10"/>
    <property type="match status" value="1"/>
</dbReference>
<evidence type="ECO:0000256" key="2">
    <source>
        <dbReference type="ARBA" id="ARBA00022980"/>
    </source>
</evidence>
<keyword evidence="5" id="KW-0699">rRNA-binding</keyword>
<dbReference type="GO" id="GO:0005840">
    <property type="term" value="C:ribosome"/>
    <property type="evidence" value="ECO:0007669"/>
    <property type="project" value="UniProtKB-KW"/>
</dbReference>
<dbReference type="PANTHER" id="PTHR11560">
    <property type="entry name" value="39S RIBOSOMAL PROTEIN L10, MITOCHONDRIAL"/>
    <property type="match status" value="1"/>
</dbReference>
<dbReference type="InterPro" id="IPR047865">
    <property type="entry name" value="Ribosomal_uL10_bac_type"/>
</dbReference>
<evidence type="ECO:0000256" key="6">
    <source>
        <dbReference type="SAM" id="MobiDB-lite"/>
    </source>
</evidence>
<keyword evidence="5" id="KW-0694">RNA-binding</keyword>